<dbReference type="EMBL" id="ABJD02000101">
    <property type="protein sequence ID" value="EDU58596.1"/>
    <property type="molecule type" value="Genomic_DNA"/>
</dbReference>
<reference evidence="2" key="2">
    <citation type="submission" date="2008-04" db="EMBL/GenBank/DDBJ databases">
        <title>Draft genome sequence of Providencia stuartii(ATCC 25827).</title>
        <authorList>
            <person name="Sudarsanam P."/>
            <person name="Ley R."/>
            <person name="Guruge J."/>
            <person name="Turnbaugh P.J."/>
            <person name="Mahowald M."/>
            <person name="Liep D."/>
            <person name="Gordon J."/>
        </authorList>
    </citation>
    <scope>NUCLEOTIDE SEQUENCE [LARGE SCALE GENOMIC DNA]</scope>
    <source>
        <strain evidence="2">ATCC 25827</strain>
    </source>
</reference>
<sequence>MKPCPNLLGHGYFCDFIELVFCYLKRKNASHNLLRGVLLL</sequence>
<accession>A0AA86YHL7</accession>
<dbReference type="Proteomes" id="UP000004506">
    <property type="component" value="Unassembled WGS sequence"/>
</dbReference>
<evidence type="ECO:0000313" key="2">
    <source>
        <dbReference type="Proteomes" id="UP000004506"/>
    </source>
</evidence>
<proteinExistence type="predicted"/>
<organism evidence="1 2">
    <name type="scientific">Providencia stuartii ATCC 25827</name>
    <dbReference type="NCBI Taxonomy" id="471874"/>
    <lineage>
        <taxon>Bacteria</taxon>
        <taxon>Pseudomonadati</taxon>
        <taxon>Pseudomonadota</taxon>
        <taxon>Gammaproteobacteria</taxon>
        <taxon>Enterobacterales</taxon>
        <taxon>Morganellaceae</taxon>
        <taxon>Providencia</taxon>
    </lineage>
</organism>
<gene>
    <name evidence="1" type="ORF">PROSTU_01772</name>
</gene>
<evidence type="ECO:0000313" key="1">
    <source>
        <dbReference type="EMBL" id="EDU58596.1"/>
    </source>
</evidence>
<comment type="caution">
    <text evidence="1">The sequence shown here is derived from an EMBL/GenBank/DDBJ whole genome shotgun (WGS) entry which is preliminary data.</text>
</comment>
<protein>
    <submittedName>
        <fullName evidence="1">Uncharacterized protein</fullName>
    </submittedName>
</protein>
<dbReference type="AlphaFoldDB" id="A0AA86YHL7"/>
<reference evidence="2" key="1">
    <citation type="submission" date="2008-04" db="EMBL/GenBank/DDBJ databases">
        <title>Draft genome sequence of Providencia stuartii (ATCC 25827).</title>
        <authorList>
            <person name="Sudarsanam P."/>
            <person name="Ley R."/>
            <person name="Guruge J."/>
            <person name="Turnbaugh P.J."/>
            <person name="Mahowald M."/>
            <person name="Liep D."/>
            <person name="Gordon J."/>
        </authorList>
    </citation>
    <scope>NUCLEOTIDE SEQUENCE [LARGE SCALE GENOMIC DNA]</scope>
    <source>
        <strain evidence="2">ATCC 25827</strain>
    </source>
</reference>
<reference evidence="1 2" key="3">
    <citation type="submission" date="2008-05" db="EMBL/GenBank/DDBJ databases">
        <authorList>
            <person name="Fulton L."/>
            <person name="Clifton S."/>
            <person name="Fulton B."/>
            <person name="Xu J."/>
            <person name="Minx P."/>
            <person name="Pepin K.H."/>
            <person name="Johnson M."/>
            <person name="Thiruvilangam P."/>
            <person name="Bhonagiri V."/>
            <person name="Nash W.E."/>
            <person name="Mardis E.R."/>
            <person name="Wilson R.K."/>
        </authorList>
    </citation>
    <scope>NUCLEOTIDE SEQUENCE [LARGE SCALE GENOMIC DNA]</scope>
    <source>
        <strain evidence="1 2">ATCC 25827</strain>
    </source>
</reference>
<name>A0AA86YHL7_PROST</name>